<dbReference type="Proteomes" id="UP000572817">
    <property type="component" value="Unassembled WGS sequence"/>
</dbReference>
<feature type="compositionally biased region" description="Low complexity" evidence="1">
    <location>
        <begin position="274"/>
        <end position="286"/>
    </location>
</feature>
<feature type="compositionally biased region" description="Polar residues" evidence="1">
    <location>
        <begin position="208"/>
        <end position="220"/>
    </location>
</feature>
<sequence>MAKKKGPKRPAPWAAINARKKQLEEKRALKEVQATGAPSNSAGGSKSRVHELEKNSSNPLKNSRANKKTRYSFATPYGTMYGIGTDPESARKDMESNQERIAAESGARALQRLSADTNYNTMPPAIAEAFERQRQRRERTFRPISFLPPAQVPGYISPHGGANTHDGRGSAQSPISVDSRSSYSGVNMNAPYPPSSPPPFYQPNNSSTAPSYQSGGSNFSEGPRPFGNSPGPAFGLSSDQFLGSQIASGSGLPVRRSAHHFGGPPRLPVIAPYSQSTERSVSSQSQHRPAFSSPPFVEPSSAYKMTTRPSTIAEADDGDVGEEDDEEDTSEGCAADRKLTTRQEVATDSEKRLPPDVDIFRSLPQAVSLNTTTPSSPSSNPAKETRDEAISNDHDSLAKKHRTRRNSLSQGLIDDIYYIRELFGGIKDDRPKSEIKKG</sequence>
<organism evidence="2 3">
    <name type="scientific">Botryosphaeria dothidea</name>
    <dbReference type="NCBI Taxonomy" id="55169"/>
    <lineage>
        <taxon>Eukaryota</taxon>
        <taxon>Fungi</taxon>
        <taxon>Dikarya</taxon>
        <taxon>Ascomycota</taxon>
        <taxon>Pezizomycotina</taxon>
        <taxon>Dothideomycetes</taxon>
        <taxon>Dothideomycetes incertae sedis</taxon>
        <taxon>Botryosphaeriales</taxon>
        <taxon>Botryosphaeriaceae</taxon>
        <taxon>Botryosphaeria</taxon>
    </lineage>
</organism>
<feature type="compositionally biased region" description="Pro residues" evidence="1">
    <location>
        <begin position="191"/>
        <end position="201"/>
    </location>
</feature>
<evidence type="ECO:0000313" key="2">
    <source>
        <dbReference type="EMBL" id="KAF4304249.1"/>
    </source>
</evidence>
<dbReference type="EMBL" id="WWBZ02000051">
    <property type="protein sequence ID" value="KAF4304249.1"/>
    <property type="molecule type" value="Genomic_DNA"/>
</dbReference>
<dbReference type="AlphaFoldDB" id="A0A8H4IPY6"/>
<name>A0A8H4IPY6_9PEZI</name>
<feature type="compositionally biased region" description="Basic and acidic residues" evidence="1">
    <location>
        <begin position="383"/>
        <end position="398"/>
    </location>
</feature>
<feature type="compositionally biased region" description="Polar residues" evidence="1">
    <location>
        <begin position="170"/>
        <end position="187"/>
    </location>
</feature>
<feature type="region of interest" description="Disordered" evidence="1">
    <location>
        <begin position="132"/>
        <end position="406"/>
    </location>
</feature>
<feature type="compositionally biased region" description="Basic and acidic residues" evidence="1">
    <location>
        <begin position="132"/>
        <end position="141"/>
    </location>
</feature>
<feature type="region of interest" description="Disordered" evidence="1">
    <location>
        <begin position="25"/>
        <end position="107"/>
    </location>
</feature>
<keyword evidence="3" id="KW-1185">Reference proteome</keyword>
<gene>
    <name evidence="2" type="ORF">GTA08_BOTSDO08503</name>
</gene>
<accession>A0A8H4IPY6</accession>
<feature type="compositionally biased region" description="Low complexity" evidence="1">
    <location>
        <begin position="370"/>
        <end position="381"/>
    </location>
</feature>
<proteinExistence type="predicted"/>
<reference evidence="2" key="1">
    <citation type="submission" date="2020-04" db="EMBL/GenBank/DDBJ databases">
        <title>Genome Assembly and Annotation of Botryosphaeria dothidea sdau 11-99, a Latent Pathogen of Apple Fruit Ring Rot in China.</title>
        <authorList>
            <person name="Yu C."/>
            <person name="Diao Y."/>
            <person name="Lu Q."/>
            <person name="Zhao J."/>
            <person name="Cui S."/>
            <person name="Peng C."/>
            <person name="He B."/>
            <person name="Liu H."/>
        </authorList>
    </citation>
    <scope>NUCLEOTIDE SEQUENCE [LARGE SCALE GENOMIC DNA]</scope>
    <source>
        <strain evidence="2">Sdau11-99</strain>
    </source>
</reference>
<comment type="caution">
    <text evidence="2">The sequence shown here is derived from an EMBL/GenBank/DDBJ whole genome shotgun (WGS) entry which is preliminary data.</text>
</comment>
<evidence type="ECO:0000256" key="1">
    <source>
        <dbReference type="SAM" id="MobiDB-lite"/>
    </source>
</evidence>
<feature type="compositionally biased region" description="Basic and acidic residues" evidence="1">
    <location>
        <begin position="348"/>
        <end position="359"/>
    </location>
</feature>
<feature type="compositionally biased region" description="Basic and acidic residues" evidence="1">
    <location>
        <begin position="88"/>
        <end position="102"/>
    </location>
</feature>
<evidence type="ECO:0000313" key="3">
    <source>
        <dbReference type="Proteomes" id="UP000572817"/>
    </source>
</evidence>
<feature type="compositionally biased region" description="Acidic residues" evidence="1">
    <location>
        <begin position="314"/>
        <end position="330"/>
    </location>
</feature>
<feature type="compositionally biased region" description="Polar residues" evidence="1">
    <location>
        <begin position="237"/>
        <end position="248"/>
    </location>
</feature>
<protein>
    <submittedName>
        <fullName evidence="2">Uncharacterized protein</fullName>
    </submittedName>
</protein>